<dbReference type="Gene3D" id="3.30.1780.10">
    <property type="entry name" value="ornithine cyclodeaminase, domain 1"/>
    <property type="match status" value="1"/>
</dbReference>
<organism evidence="1 2">
    <name type="scientific">Mycolicibacterium setense</name>
    <dbReference type="NCBI Taxonomy" id="431269"/>
    <lineage>
        <taxon>Bacteria</taxon>
        <taxon>Bacillati</taxon>
        <taxon>Actinomycetota</taxon>
        <taxon>Actinomycetes</taxon>
        <taxon>Mycobacteriales</taxon>
        <taxon>Mycobacteriaceae</taxon>
        <taxon>Mycolicibacterium</taxon>
    </lineage>
</organism>
<keyword evidence="2" id="KW-1185">Reference proteome</keyword>
<gene>
    <name evidence="1" type="ORF">QQ44_07520</name>
</gene>
<proteinExistence type="predicted"/>
<protein>
    <submittedName>
        <fullName evidence="1">Ornithine cyclodeaminase</fullName>
    </submittedName>
</protein>
<name>A0ABR4Z052_9MYCO</name>
<dbReference type="PANTHER" id="PTHR13812:SF19">
    <property type="entry name" value="KETIMINE REDUCTASE MU-CRYSTALLIN"/>
    <property type="match status" value="1"/>
</dbReference>
<accession>A0ABR4Z052</accession>
<dbReference type="InterPro" id="IPR023401">
    <property type="entry name" value="ODC_N"/>
</dbReference>
<dbReference type="EMBL" id="JTLZ01000004">
    <property type="protein sequence ID" value="KHO27315.1"/>
    <property type="molecule type" value="Genomic_DNA"/>
</dbReference>
<sequence>MTLILTHSDIASVLDRDEVRKAVERAHAGLALGDCQNPAPRALALPEAGTALPMAATGQGLATVKLLCDVPANRGHGLPIQRSTIMVSSAFTGECVAILDGRAVTAIRTAAASAVATDHLSRPSASVLGLVGAGNLAVEHARAIGAVRRIERIVVTSRTAATVDIFRSAVAGLGVPVKHVPAVEDVFHEADIICTLTPAREPVVRGDWFRPGQHINAVGAPPRPDHREIDATGMSRARLVVDSIPTVLTKSGGVLLAIAEGALADTDIHTELGHVIAGLAPGRISDDEVTMFESVGVGLQDLATAAIVIAHATAQGIGTVIELGS</sequence>
<dbReference type="RefSeq" id="WP_039317742.1">
    <property type="nucleotide sequence ID" value="NZ_JTLZ01000004.1"/>
</dbReference>
<comment type="caution">
    <text evidence="1">The sequence shown here is derived from an EMBL/GenBank/DDBJ whole genome shotgun (WGS) entry which is preliminary data.</text>
</comment>
<dbReference type="Pfam" id="PF02423">
    <property type="entry name" value="OCD_Mu_crystall"/>
    <property type="match status" value="1"/>
</dbReference>
<evidence type="ECO:0000313" key="1">
    <source>
        <dbReference type="EMBL" id="KHO27315.1"/>
    </source>
</evidence>
<dbReference type="InterPro" id="IPR003462">
    <property type="entry name" value="ODC_Mu_crystall"/>
</dbReference>
<dbReference type="PIRSF" id="PIRSF001439">
    <property type="entry name" value="CryM"/>
    <property type="match status" value="1"/>
</dbReference>
<dbReference type="Proteomes" id="UP000031004">
    <property type="component" value="Unassembled WGS sequence"/>
</dbReference>
<dbReference type="Gene3D" id="3.40.50.720">
    <property type="entry name" value="NAD(P)-binding Rossmann-like Domain"/>
    <property type="match status" value="1"/>
</dbReference>
<dbReference type="InterPro" id="IPR036291">
    <property type="entry name" value="NAD(P)-bd_dom_sf"/>
</dbReference>
<reference evidence="1 2" key="1">
    <citation type="submission" date="2014-11" db="EMBL/GenBank/DDBJ databases">
        <title>Mycobacterium setense Manresensis Genome.</title>
        <authorList>
            <person name="Rech G."/>
            <person name="Sumoy L."/>
        </authorList>
    </citation>
    <scope>NUCLEOTIDE SEQUENCE [LARGE SCALE GENOMIC DNA]</scope>
    <source>
        <strain evidence="1 2">Manresensis</strain>
    </source>
</reference>
<dbReference type="PANTHER" id="PTHR13812">
    <property type="entry name" value="KETIMINE REDUCTASE MU-CRYSTALLIN"/>
    <property type="match status" value="1"/>
</dbReference>
<dbReference type="SUPFAM" id="SSF51735">
    <property type="entry name" value="NAD(P)-binding Rossmann-fold domains"/>
    <property type="match status" value="1"/>
</dbReference>
<evidence type="ECO:0000313" key="2">
    <source>
        <dbReference type="Proteomes" id="UP000031004"/>
    </source>
</evidence>